<gene>
    <name evidence="1" type="ORF">ERS852481_00165</name>
</gene>
<dbReference type="EMBL" id="CYZK01000001">
    <property type="protein sequence ID" value="CUN44144.1"/>
    <property type="molecule type" value="Genomic_DNA"/>
</dbReference>
<organism evidence="1 2">
    <name type="scientific">Coprococcus comes</name>
    <dbReference type="NCBI Taxonomy" id="410072"/>
    <lineage>
        <taxon>Bacteria</taxon>
        <taxon>Bacillati</taxon>
        <taxon>Bacillota</taxon>
        <taxon>Clostridia</taxon>
        <taxon>Lachnospirales</taxon>
        <taxon>Lachnospiraceae</taxon>
        <taxon>Coprococcus</taxon>
    </lineage>
</organism>
<accession>A0A173WXQ5</accession>
<proteinExistence type="predicted"/>
<dbReference type="STRING" id="410072.ERS852525_00766"/>
<sequence length="302" mass="34855">MKRKHEVIGIVINTEKEAEKCSFLSAVLDCKIENFAKITDFFWGGGDRKVREYFSNLPTLKKDPLSIQAMLELAGLEMKENCGIEELTLGEKKLLLLIKLVADTSEQYILQSLFQDMEENEVQSAARVIAEMSTYENVILLSSSSEGYEICDRVIQWSGNDGKGHITRSKIKDMCIMPPFVMRDILKVIRASETAEVVIPLWEVIPGEYEEYAHQVLNSNAGKKGFVYRYISHRPFRSGDIYWIMEHQLQELEVDGRPCFEKVSLMTDEATIHVTCSEYFFRCCKELETIFYHYSENHVEEL</sequence>
<dbReference type="RefSeq" id="WP_055260388.1">
    <property type="nucleotide sequence ID" value="NZ_CYZK01000001.1"/>
</dbReference>
<dbReference type="AlphaFoldDB" id="A0A173WXQ5"/>
<dbReference type="PaxDb" id="410072-ERS852525_00766"/>
<evidence type="ECO:0000313" key="2">
    <source>
        <dbReference type="Proteomes" id="UP000095362"/>
    </source>
</evidence>
<evidence type="ECO:0000313" key="1">
    <source>
        <dbReference type="EMBL" id="CUN44144.1"/>
    </source>
</evidence>
<reference evidence="1 2" key="1">
    <citation type="submission" date="2015-09" db="EMBL/GenBank/DDBJ databases">
        <authorList>
            <consortium name="Pathogen Informatics"/>
        </authorList>
    </citation>
    <scope>NUCLEOTIDE SEQUENCE [LARGE SCALE GENOMIC DNA]</scope>
    <source>
        <strain evidence="1 2">2789STDY5834866</strain>
    </source>
</reference>
<name>A0A173WXQ5_9FIRM</name>
<dbReference type="Proteomes" id="UP000095362">
    <property type="component" value="Unassembled WGS sequence"/>
</dbReference>
<protein>
    <submittedName>
        <fullName evidence="1">ABC-type uncharacterized transport system, ATPase component</fullName>
    </submittedName>
</protein>